<dbReference type="InterPro" id="IPR000743">
    <property type="entry name" value="Glyco_hydro_28"/>
</dbReference>
<evidence type="ECO:0000256" key="1">
    <source>
        <dbReference type="ARBA" id="ARBA00008834"/>
    </source>
</evidence>
<dbReference type="Pfam" id="PF12708">
    <property type="entry name" value="Pect-lyase_RHGA_epim"/>
    <property type="match status" value="1"/>
</dbReference>
<dbReference type="SMART" id="SM00710">
    <property type="entry name" value="PbH1"/>
    <property type="match status" value="4"/>
</dbReference>
<evidence type="ECO:0000259" key="5">
    <source>
        <dbReference type="Pfam" id="PF12708"/>
    </source>
</evidence>
<dbReference type="InterPro" id="IPR012334">
    <property type="entry name" value="Pectin_lyas_fold"/>
</dbReference>
<keyword evidence="2 4" id="KW-0378">Hydrolase</keyword>
<evidence type="ECO:0000256" key="3">
    <source>
        <dbReference type="ARBA" id="ARBA00023295"/>
    </source>
</evidence>
<evidence type="ECO:0000256" key="2">
    <source>
        <dbReference type="ARBA" id="ARBA00022801"/>
    </source>
</evidence>
<dbReference type="GO" id="GO:0005975">
    <property type="term" value="P:carbohydrate metabolic process"/>
    <property type="evidence" value="ECO:0007669"/>
    <property type="project" value="InterPro"/>
</dbReference>
<dbReference type="InterPro" id="IPR051801">
    <property type="entry name" value="GH28_Enzymes"/>
</dbReference>
<organism evidence="6 7">
    <name type="scientific">Paenibacillus mucilaginosus (strain KNP414)</name>
    <dbReference type="NCBI Taxonomy" id="1036673"/>
    <lineage>
        <taxon>Bacteria</taxon>
        <taxon>Bacillati</taxon>
        <taxon>Bacillota</taxon>
        <taxon>Bacilli</taxon>
        <taxon>Bacillales</taxon>
        <taxon>Paenibacillaceae</taxon>
        <taxon>Paenibacillus</taxon>
    </lineage>
</organism>
<evidence type="ECO:0000256" key="4">
    <source>
        <dbReference type="RuleBase" id="RU361169"/>
    </source>
</evidence>
<dbReference type="PANTHER" id="PTHR31339:SF9">
    <property type="entry name" value="PLASMIN AND FIBRONECTIN-BINDING PROTEIN A"/>
    <property type="match status" value="1"/>
</dbReference>
<dbReference type="InterPro" id="IPR006626">
    <property type="entry name" value="PbH1"/>
</dbReference>
<dbReference type="InterPro" id="IPR024535">
    <property type="entry name" value="RHGA/B-epi-like_pectate_lyase"/>
</dbReference>
<dbReference type="Pfam" id="PF00295">
    <property type="entry name" value="Glyco_hydro_28"/>
    <property type="match status" value="1"/>
</dbReference>
<sequence length="530" mass="57238">MSSIEPIVSGSSWTLSEVRQPSIPDRSFSVTDYGAVGDGVTDNTEAFHKAIAACSQAGGGRVVIPAGVWLTGPLSLASRLDLHAQAGALVLFSRRFEDYPMIFSQYEGQPSIRCQSPLDGEGLEHVAITGAGVFDGGGDAWRPVKDWKMTEKHWAKLIASGGVVDEAAGMWWPSEAAMNGPAKVAQLKREGSTDPKDYEAARDYLRPNLLSLRRCKYVLLEGATFQNSPAWNLHPWACEHVTLRGVTVRNPWYGQNGDGLDLDSCRYGLVEDCSFDVGDDAICIKSGKDEAGRELGIPCEDILIRNCRVYHGHGGFVIGSEMSGGVRRLRVEDCTFMGTDIGLRFKSTRGRGGLVEDIEIERIRMNSIVGEAISFHLFYEGKEGSGVAGENIVPVSVETPIFRGITIRDVQCAGAETALLINGLPEMPLDGLVVENFTASAKRGVVCTNAQNLTLKDVTLHVEQGPVVSLRHAQHVKIEVLGGSAPEGSDMLQVSGRGSKEIAYGGIRLPEELRGVKIAVEVEDKNSIRG</sequence>
<comment type="similarity">
    <text evidence="1 4">Belongs to the glycosyl hydrolase 28 family.</text>
</comment>
<evidence type="ECO:0000313" key="7">
    <source>
        <dbReference type="Proteomes" id="UP000006620"/>
    </source>
</evidence>
<dbReference type="PATRIC" id="fig|1036673.3.peg.5711"/>
<dbReference type="SUPFAM" id="SSF51126">
    <property type="entry name" value="Pectin lyase-like"/>
    <property type="match status" value="1"/>
</dbReference>
<dbReference type="Gene3D" id="2.160.20.10">
    <property type="entry name" value="Single-stranded right-handed beta-helix, Pectin lyase-like"/>
    <property type="match status" value="1"/>
</dbReference>
<dbReference type="RefSeq" id="WP_013919814.1">
    <property type="nucleotide sequence ID" value="NC_015690.1"/>
</dbReference>
<dbReference type="PANTHER" id="PTHR31339">
    <property type="entry name" value="PECTIN LYASE-RELATED"/>
    <property type="match status" value="1"/>
</dbReference>
<name>F8FIC7_PAEMK</name>
<dbReference type="HOGENOM" id="CLU_016031_8_3_9"/>
<dbReference type="KEGG" id="pms:KNP414_06146"/>
<dbReference type="GO" id="GO:0004650">
    <property type="term" value="F:polygalacturonase activity"/>
    <property type="evidence" value="ECO:0007669"/>
    <property type="project" value="InterPro"/>
</dbReference>
<proteinExistence type="inferred from homology"/>
<dbReference type="PROSITE" id="PS00502">
    <property type="entry name" value="POLYGALACTURONASE"/>
    <property type="match status" value="1"/>
</dbReference>
<reference evidence="7" key="1">
    <citation type="submission" date="2011-06" db="EMBL/GenBank/DDBJ databases">
        <title>Complete genome sequence of Paenibacillus mucilaginosus KNP414.</title>
        <authorList>
            <person name="Wang J."/>
            <person name="Hu S."/>
            <person name="Hu X."/>
            <person name="Zhang B."/>
            <person name="Dong D."/>
            <person name="Zhang S."/>
            <person name="Zhao K."/>
            <person name="Wu D."/>
        </authorList>
    </citation>
    <scope>NUCLEOTIDE SEQUENCE [LARGE SCALE GENOMIC DNA]</scope>
    <source>
        <strain evidence="7">KNP414</strain>
    </source>
</reference>
<dbReference type="InterPro" id="IPR011050">
    <property type="entry name" value="Pectin_lyase_fold/virulence"/>
</dbReference>
<dbReference type="Proteomes" id="UP000006620">
    <property type="component" value="Chromosome"/>
</dbReference>
<evidence type="ECO:0000313" key="6">
    <source>
        <dbReference type="EMBL" id="AEI44670.1"/>
    </source>
</evidence>
<feature type="domain" description="Rhamnogalacturonase A/B/Epimerase-like pectate lyase" evidence="5">
    <location>
        <begin position="28"/>
        <end position="70"/>
    </location>
</feature>
<keyword evidence="3 4" id="KW-0326">Glycosidase</keyword>
<accession>F8FIC7</accession>
<dbReference type="AlphaFoldDB" id="F8FIC7"/>
<gene>
    <name evidence="6" type="ordered locus">KNP414_06146</name>
</gene>
<reference evidence="6 7" key="2">
    <citation type="journal article" date="2013" name="Genome Announc.">
        <title>Genome Sequence of Growth-Improving Paenibacillus mucilaginosus Strain KNP414.</title>
        <authorList>
            <person name="Lu J.J."/>
            <person name="Wang J.F."/>
            <person name="Hu X.F."/>
        </authorList>
    </citation>
    <scope>NUCLEOTIDE SEQUENCE [LARGE SCALE GENOMIC DNA]</scope>
    <source>
        <strain evidence="6 7">KNP414</strain>
    </source>
</reference>
<dbReference type="EMBL" id="CP002869">
    <property type="protein sequence ID" value="AEI44670.1"/>
    <property type="molecule type" value="Genomic_DNA"/>
</dbReference>
<protein>
    <submittedName>
        <fullName evidence="6">Glycoside hydrolase family 28</fullName>
    </submittedName>
</protein>